<keyword evidence="2" id="KW-0812">Transmembrane</keyword>
<gene>
    <name evidence="3" type="ORF">K0M31_010397</name>
</gene>
<name>A0AA40FM26_9HYME</name>
<evidence type="ECO:0000256" key="1">
    <source>
        <dbReference type="SAM" id="MobiDB-lite"/>
    </source>
</evidence>
<dbReference type="EMBL" id="JAHYIQ010000026">
    <property type="protein sequence ID" value="KAK1121606.1"/>
    <property type="molecule type" value="Genomic_DNA"/>
</dbReference>
<evidence type="ECO:0000313" key="4">
    <source>
        <dbReference type="Proteomes" id="UP001177670"/>
    </source>
</evidence>
<dbReference type="AlphaFoldDB" id="A0AA40FM26"/>
<organism evidence="3 4">
    <name type="scientific">Melipona bicolor</name>
    <dbReference type="NCBI Taxonomy" id="60889"/>
    <lineage>
        <taxon>Eukaryota</taxon>
        <taxon>Metazoa</taxon>
        <taxon>Ecdysozoa</taxon>
        <taxon>Arthropoda</taxon>
        <taxon>Hexapoda</taxon>
        <taxon>Insecta</taxon>
        <taxon>Pterygota</taxon>
        <taxon>Neoptera</taxon>
        <taxon>Endopterygota</taxon>
        <taxon>Hymenoptera</taxon>
        <taxon>Apocrita</taxon>
        <taxon>Aculeata</taxon>
        <taxon>Apoidea</taxon>
        <taxon>Anthophila</taxon>
        <taxon>Apidae</taxon>
        <taxon>Melipona</taxon>
    </lineage>
</organism>
<keyword evidence="2" id="KW-0472">Membrane</keyword>
<protein>
    <submittedName>
        <fullName evidence="3">Uncharacterized protein</fullName>
    </submittedName>
</protein>
<evidence type="ECO:0000256" key="2">
    <source>
        <dbReference type="SAM" id="Phobius"/>
    </source>
</evidence>
<accession>A0AA40FM26</accession>
<proteinExistence type="predicted"/>
<sequence length="141" mass="15644">MVARFPWRGEQVGEPRFIGHPRGSWVAHLSRVAIPLFGVSLCLLLLAAAAAAAAAGCHRLLPRGSKVVATASSWPRPEEKKATEQESERQEMLRQRGKVQEAGKKTRINLCTCVNERLLMIHLLQRTDKHLANFAKSIASR</sequence>
<feature type="region of interest" description="Disordered" evidence="1">
    <location>
        <begin position="69"/>
        <end position="102"/>
    </location>
</feature>
<keyword evidence="2" id="KW-1133">Transmembrane helix</keyword>
<comment type="caution">
    <text evidence="3">The sequence shown here is derived from an EMBL/GenBank/DDBJ whole genome shotgun (WGS) entry which is preliminary data.</text>
</comment>
<feature type="transmembrane region" description="Helical" evidence="2">
    <location>
        <begin position="32"/>
        <end position="56"/>
    </location>
</feature>
<feature type="compositionally biased region" description="Basic and acidic residues" evidence="1">
    <location>
        <begin position="76"/>
        <end position="102"/>
    </location>
</feature>
<evidence type="ECO:0000313" key="3">
    <source>
        <dbReference type="EMBL" id="KAK1121606.1"/>
    </source>
</evidence>
<dbReference type="Proteomes" id="UP001177670">
    <property type="component" value="Unassembled WGS sequence"/>
</dbReference>
<reference evidence="3" key="1">
    <citation type="submission" date="2021-10" db="EMBL/GenBank/DDBJ databases">
        <title>Melipona bicolor Genome sequencing and assembly.</title>
        <authorList>
            <person name="Araujo N.S."/>
            <person name="Arias M.C."/>
        </authorList>
    </citation>
    <scope>NUCLEOTIDE SEQUENCE</scope>
    <source>
        <strain evidence="3">USP_2M_L1-L4_2017</strain>
        <tissue evidence="3">Whole body</tissue>
    </source>
</reference>
<keyword evidence="4" id="KW-1185">Reference proteome</keyword>